<protein>
    <submittedName>
        <fullName evidence="5">Uncharacterized protein</fullName>
    </submittedName>
</protein>
<proteinExistence type="predicted"/>
<dbReference type="OrthoDB" id="3524885at2"/>
<dbReference type="PANTHER" id="PTHR24201">
    <property type="entry name" value="ANK_REP_REGION DOMAIN-CONTAINING PROTEIN"/>
    <property type="match status" value="1"/>
</dbReference>
<feature type="region of interest" description="Disordered" evidence="4">
    <location>
        <begin position="34"/>
        <end position="66"/>
    </location>
</feature>
<name>A0A4U3MF20_9ACTN</name>
<evidence type="ECO:0000256" key="2">
    <source>
        <dbReference type="ARBA" id="ARBA00023043"/>
    </source>
</evidence>
<dbReference type="AlphaFoldDB" id="A0A4U3MF20"/>
<feature type="repeat" description="ANK" evidence="3">
    <location>
        <begin position="160"/>
        <end position="192"/>
    </location>
</feature>
<feature type="repeat" description="ANK" evidence="3">
    <location>
        <begin position="126"/>
        <end position="159"/>
    </location>
</feature>
<evidence type="ECO:0000256" key="1">
    <source>
        <dbReference type="ARBA" id="ARBA00022737"/>
    </source>
</evidence>
<organism evidence="5 6">
    <name type="scientific">Herbidospora galbida</name>
    <dbReference type="NCBI Taxonomy" id="2575442"/>
    <lineage>
        <taxon>Bacteria</taxon>
        <taxon>Bacillati</taxon>
        <taxon>Actinomycetota</taxon>
        <taxon>Actinomycetes</taxon>
        <taxon>Streptosporangiales</taxon>
        <taxon>Streptosporangiaceae</taxon>
        <taxon>Herbidospora</taxon>
    </lineage>
</organism>
<keyword evidence="1" id="KW-0677">Repeat</keyword>
<dbReference type="Pfam" id="PF12796">
    <property type="entry name" value="Ank_2"/>
    <property type="match status" value="1"/>
</dbReference>
<keyword evidence="2 3" id="KW-0040">ANK repeat</keyword>
<dbReference type="InterPro" id="IPR002110">
    <property type="entry name" value="Ankyrin_rpt"/>
</dbReference>
<dbReference type="InterPro" id="IPR050776">
    <property type="entry name" value="Ank_Repeat/CDKN_Inhibitor"/>
</dbReference>
<comment type="caution">
    <text evidence="5">The sequence shown here is derived from an EMBL/GenBank/DDBJ whole genome shotgun (WGS) entry which is preliminary data.</text>
</comment>
<evidence type="ECO:0000256" key="3">
    <source>
        <dbReference type="PROSITE-ProRule" id="PRU00023"/>
    </source>
</evidence>
<dbReference type="Gene3D" id="1.25.40.20">
    <property type="entry name" value="Ankyrin repeat-containing domain"/>
    <property type="match status" value="1"/>
</dbReference>
<dbReference type="InterPro" id="IPR036770">
    <property type="entry name" value="Ankyrin_rpt-contain_sf"/>
</dbReference>
<sequence length="230" mass="24655">MSRKAIPFTKKGVFRPLARTDPCTIYHSESLVDDNRAHRDTPRSSSCPSCRSMRRPQRPGGDTYPVDDESLGWAVFDGDTAGLRGMLLSGADPNVVDDGTPLVELAVRFGRIGVLRVLVEFGGTLDVPSLLHNVVAGRELPDMLLVLLELGADVNARDSAGWMPLHFASAYGYEGSARALLDAGADITAITREGLTAAEIAQRNGHGTLASLLVHRASYPVVPPQTEPPT</sequence>
<evidence type="ECO:0000313" key="5">
    <source>
        <dbReference type="EMBL" id="TKK87988.1"/>
    </source>
</evidence>
<dbReference type="PROSITE" id="PS50297">
    <property type="entry name" value="ANK_REP_REGION"/>
    <property type="match status" value="1"/>
</dbReference>
<reference evidence="5 6" key="1">
    <citation type="submission" date="2019-04" db="EMBL/GenBank/DDBJ databases">
        <title>Herbidospora sp. NEAU-GS14.nov., a novel actinomycete isolated from soil.</title>
        <authorList>
            <person name="Han L."/>
        </authorList>
    </citation>
    <scope>NUCLEOTIDE SEQUENCE [LARGE SCALE GENOMIC DNA]</scope>
    <source>
        <strain evidence="5 6">NEAU-GS14</strain>
    </source>
</reference>
<evidence type="ECO:0000256" key="4">
    <source>
        <dbReference type="SAM" id="MobiDB-lite"/>
    </source>
</evidence>
<dbReference type="SMART" id="SM00248">
    <property type="entry name" value="ANK"/>
    <property type="match status" value="3"/>
</dbReference>
<dbReference type="EMBL" id="SZQA01000013">
    <property type="protein sequence ID" value="TKK87988.1"/>
    <property type="molecule type" value="Genomic_DNA"/>
</dbReference>
<dbReference type="SUPFAM" id="SSF48403">
    <property type="entry name" value="Ankyrin repeat"/>
    <property type="match status" value="1"/>
</dbReference>
<accession>A0A4U3MF20</accession>
<dbReference type="Proteomes" id="UP000308705">
    <property type="component" value="Unassembled WGS sequence"/>
</dbReference>
<gene>
    <name evidence="5" type="ORF">FDA94_15630</name>
</gene>
<evidence type="ECO:0000313" key="6">
    <source>
        <dbReference type="Proteomes" id="UP000308705"/>
    </source>
</evidence>
<dbReference type="PROSITE" id="PS50088">
    <property type="entry name" value="ANK_REPEAT"/>
    <property type="match status" value="2"/>
</dbReference>
<keyword evidence="6" id="KW-1185">Reference proteome</keyword>